<dbReference type="Pfam" id="PF00590">
    <property type="entry name" value="TP_methylase"/>
    <property type="match status" value="1"/>
</dbReference>
<evidence type="ECO:0000313" key="12">
    <source>
        <dbReference type="Proteomes" id="UP000240509"/>
    </source>
</evidence>
<proteinExistence type="inferred from homology"/>
<dbReference type="PROSITE" id="PS00840">
    <property type="entry name" value="SUMT_2"/>
    <property type="match status" value="1"/>
</dbReference>
<evidence type="ECO:0000256" key="4">
    <source>
        <dbReference type="ARBA" id="ARBA00022603"/>
    </source>
</evidence>
<dbReference type="NCBIfam" id="TIGR01469">
    <property type="entry name" value="cobA_cysG_Cterm"/>
    <property type="match status" value="1"/>
</dbReference>
<dbReference type="OrthoDB" id="9815856at2"/>
<dbReference type="Gene3D" id="3.40.1010.10">
    <property type="entry name" value="Cobalt-precorrin-4 Transmethylase, Domain 1"/>
    <property type="match status" value="1"/>
</dbReference>
<reference evidence="11 12" key="1">
    <citation type="submission" date="2018-03" db="EMBL/GenBank/DDBJ databases">
        <title>Alkalicoccus saliphilus sp. nov., isolated from a mineral pool.</title>
        <authorList>
            <person name="Zhao B."/>
        </authorList>
    </citation>
    <scope>NUCLEOTIDE SEQUENCE [LARGE SCALE GENOMIC DNA]</scope>
    <source>
        <strain evidence="11 12">6AG</strain>
    </source>
</reference>
<comment type="similarity">
    <text evidence="1 9">Belongs to the precorrin methyltransferase family.</text>
</comment>
<dbReference type="InterPro" id="IPR050161">
    <property type="entry name" value="Siro_Cobalamin_biosynth"/>
</dbReference>
<keyword evidence="5 9" id="KW-0808">Transferase</keyword>
<evidence type="ECO:0000256" key="6">
    <source>
        <dbReference type="ARBA" id="ARBA00022691"/>
    </source>
</evidence>
<organism evidence="11 12">
    <name type="scientific">Alkalicoccus saliphilus</name>
    <dbReference type="NCBI Taxonomy" id="200989"/>
    <lineage>
        <taxon>Bacteria</taxon>
        <taxon>Bacillati</taxon>
        <taxon>Bacillota</taxon>
        <taxon>Bacilli</taxon>
        <taxon>Bacillales</taxon>
        <taxon>Bacillaceae</taxon>
        <taxon>Alkalicoccus</taxon>
    </lineage>
</organism>
<dbReference type="CDD" id="cd11642">
    <property type="entry name" value="SUMT"/>
    <property type="match status" value="1"/>
</dbReference>
<name>A0A2T4U5X2_9BACI</name>
<dbReference type="FunFam" id="3.40.1010.10:FF:000001">
    <property type="entry name" value="Siroheme synthase"/>
    <property type="match status" value="1"/>
</dbReference>
<dbReference type="EC" id="2.1.1.107" evidence="2"/>
<evidence type="ECO:0000259" key="10">
    <source>
        <dbReference type="Pfam" id="PF00590"/>
    </source>
</evidence>
<evidence type="ECO:0000313" key="11">
    <source>
        <dbReference type="EMBL" id="PTL38808.1"/>
    </source>
</evidence>
<evidence type="ECO:0000256" key="9">
    <source>
        <dbReference type="RuleBase" id="RU003960"/>
    </source>
</evidence>
<keyword evidence="4 9" id="KW-0489">Methyltransferase</keyword>
<comment type="caution">
    <text evidence="11">The sequence shown here is derived from an EMBL/GenBank/DDBJ whole genome shotgun (WGS) entry which is preliminary data.</text>
</comment>
<evidence type="ECO:0000256" key="5">
    <source>
        <dbReference type="ARBA" id="ARBA00022679"/>
    </source>
</evidence>
<dbReference type="RefSeq" id="WP_107584940.1">
    <property type="nucleotide sequence ID" value="NZ_PZJJ01000013.1"/>
</dbReference>
<evidence type="ECO:0000256" key="8">
    <source>
        <dbReference type="ARBA" id="ARBA00079776"/>
    </source>
</evidence>
<dbReference type="NCBIfam" id="NF004790">
    <property type="entry name" value="PRK06136.1"/>
    <property type="match status" value="1"/>
</dbReference>
<keyword evidence="6" id="KW-0949">S-adenosyl-L-methionine</keyword>
<dbReference type="PANTHER" id="PTHR45790:SF3">
    <property type="entry name" value="S-ADENOSYL-L-METHIONINE-DEPENDENT UROPORPHYRINOGEN III METHYLTRANSFERASE, CHLOROPLASTIC"/>
    <property type="match status" value="1"/>
</dbReference>
<dbReference type="EMBL" id="PZJJ01000013">
    <property type="protein sequence ID" value="PTL38808.1"/>
    <property type="molecule type" value="Genomic_DNA"/>
</dbReference>
<dbReference type="GO" id="GO:0019354">
    <property type="term" value="P:siroheme biosynthetic process"/>
    <property type="evidence" value="ECO:0007669"/>
    <property type="project" value="InterPro"/>
</dbReference>
<keyword evidence="7" id="KW-0627">Porphyrin biosynthesis</keyword>
<dbReference type="PROSITE" id="PS00839">
    <property type="entry name" value="SUMT_1"/>
    <property type="match status" value="1"/>
</dbReference>
<keyword evidence="12" id="KW-1185">Reference proteome</keyword>
<evidence type="ECO:0000256" key="7">
    <source>
        <dbReference type="ARBA" id="ARBA00023244"/>
    </source>
</evidence>
<protein>
    <recommendedName>
        <fullName evidence="3">Uroporphyrinogen-III C-methyltransferase</fullName>
        <ecNumber evidence="2">2.1.1.107</ecNumber>
    </recommendedName>
    <alternativeName>
        <fullName evidence="8">Uroporphyrinogen III methylase</fullName>
    </alternativeName>
</protein>
<accession>A0A2T4U5X2</accession>
<sequence length="254" mass="27654">MSKVYIVGAGPGDIDLITVKGLKAIQKADVVLYDRLINQDLLKETKAGAELIYCGKTPGSHSMSQEKINQLLCRHALRGKTVTRLKGGDPYIFGRGGEEAQELASHSIPYEVVPGITSGVAAAAYAGIPVTHRDFSSSVAFISGVSKVGEKQDEYWKHVVKSMDTLCIYMGVRKLPEISEKLIRHGLKADTPAAVIEWGTTAKQRTVTGSLENIVEKAGIVEQPAMIVVGEVVKLREELQWFEELQEAPPELVV</sequence>
<dbReference type="GO" id="GO:0032259">
    <property type="term" value="P:methylation"/>
    <property type="evidence" value="ECO:0007669"/>
    <property type="project" value="UniProtKB-KW"/>
</dbReference>
<dbReference type="PANTHER" id="PTHR45790">
    <property type="entry name" value="SIROHEME SYNTHASE-RELATED"/>
    <property type="match status" value="1"/>
</dbReference>
<dbReference type="Proteomes" id="UP000240509">
    <property type="component" value="Unassembled WGS sequence"/>
</dbReference>
<gene>
    <name evidence="11" type="primary">cobA</name>
    <name evidence="11" type="ORF">C6Y45_09220</name>
</gene>
<dbReference type="InterPro" id="IPR014776">
    <property type="entry name" value="4pyrrole_Mease_sub2"/>
</dbReference>
<dbReference type="InterPro" id="IPR014777">
    <property type="entry name" value="4pyrrole_Mease_sub1"/>
</dbReference>
<evidence type="ECO:0000256" key="1">
    <source>
        <dbReference type="ARBA" id="ARBA00005879"/>
    </source>
</evidence>
<dbReference type="AlphaFoldDB" id="A0A2T4U5X2"/>
<dbReference type="InterPro" id="IPR003043">
    <property type="entry name" value="Uropor_MeTrfase_CS"/>
</dbReference>
<dbReference type="InterPro" id="IPR006366">
    <property type="entry name" value="CobA/CysG_C"/>
</dbReference>
<evidence type="ECO:0000256" key="3">
    <source>
        <dbReference type="ARBA" id="ARBA00018323"/>
    </source>
</evidence>
<dbReference type="SUPFAM" id="SSF53790">
    <property type="entry name" value="Tetrapyrrole methylase"/>
    <property type="match status" value="1"/>
</dbReference>
<dbReference type="Gene3D" id="3.30.950.10">
    <property type="entry name" value="Methyltransferase, Cobalt-precorrin-4 Transmethylase, Domain 2"/>
    <property type="match status" value="1"/>
</dbReference>
<dbReference type="InterPro" id="IPR035996">
    <property type="entry name" value="4pyrrol_Methylase_sf"/>
</dbReference>
<dbReference type="FunFam" id="3.30.950.10:FF:000001">
    <property type="entry name" value="Siroheme synthase"/>
    <property type="match status" value="1"/>
</dbReference>
<dbReference type="GO" id="GO:0004851">
    <property type="term" value="F:uroporphyrin-III C-methyltransferase activity"/>
    <property type="evidence" value="ECO:0007669"/>
    <property type="project" value="UniProtKB-EC"/>
</dbReference>
<feature type="domain" description="Tetrapyrrole methylase" evidence="10">
    <location>
        <begin position="3"/>
        <end position="214"/>
    </location>
</feature>
<dbReference type="InterPro" id="IPR000878">
    <property type="entry name" value="4pyrrol_Mease"/>
</dbReference>
<evidence type="ECO:0000256" key="2">
    <source>
        <dbReference type="ARBA" id="ARBA00012162"/>
    </source>
</evidence>